<evidence type="ECO:0000259" key="1">
    <source>
        <dbReference type="Pfam" id="PF13744"/>
    </source>
</evidence>
<dbReference type="InterPro" id="IPR010982">
    <property type="entry name" value="Lambda_DNA-bd_dom_sf"/>
</dbReference>
<dbReference type="Proteomes" id="UP000269872">
    <property type="component" value="Unassembled WGS sequence"/>
</dbReference>
<dbReference type="GO" id="GO:0003677">
    <property type="term" value="F:DNA binding"/>
    <property type="evidence" value="ECO:0007669"/>
    <property type="project" value="InterPro"/>
</dbReference>
<protein>
    <recommendedName>
        <fullName evidence="1">HigA2-like helix-turn-helix domain-containing protein</fullName>
    </recommendedName>
</protein>
<reference evidence="2 3" key="1">
    <citation type="submission" date="2018-08" db="EMBL/GenBank/DDBJ databases">
        <title>Recombination of ecologically and evolutionarily significant loci maintains genetic cohesion in the Pseudomonas syringae species complex.</title>
        <authorList>
            <person name="Dillon M."/>
            <person name="Thakur S."/>
            <person name="Almeida R.N.D."/>
            <person name="Weir B.S."/>
            <person name="Guttman D.S."/>
        </authorList>
    </citation>
    <scope>NUCLEOTIDE SEQUENCE [LARGE SCALE GENOMIC DNA]</scope>
    <source>
        <strain evidence="2 3">ICMP 7496</strain>
    </source>
</reference>
<feature type="domain" description="HigA2-like helix-turn-helix" evidence="1">
    <location>
        <begin position="19"/>
        <end position="85"/>
    </location>
</feature>
<comment type="caution">
    <text evidence="2">The sequence shown here is derived from an EMBL/GenBank/DDBJ whole genome shotgun (WGS) entry which is preliminary data.</text>
</comment>
<dbReference type="CDD" id="cd00093">
    <property type="entry name" value="HTH_XRE"/>
    <property type="match status" value="1"/>
</dbReference>
<dbReference type="Pfam" id="PF13744">
    <property type="entry name" value="HTH_37"/>
    <property type="match status" value="1"/>
</dbReference>
<dbReference type="SUPFAM" id="SSF47413">
    <property type="entry name" value="lambda repressor-like DNA-binding domains"/>
    <property type="match status" value="1"/>
</dbReference>
<organism evidence="2 3">
    <name type="scientific">Pseudomonas caricapapayae</name>
    <dbReference type="NCBI Taxonomy" id="46678"/>
    <lineage>
        <taxon>Bacteria</taxon>
        <taxon>Pseudomonadati</taxon>
        <taxon>Pseudomonadota</taxon>
        <taxon>Gammaproteobacteria</taxon>
        <taxon>Pseudomonadales</taxon>
        <taxon>Pseudomonadaceae</taxon>
        <taxon>Pseudomonas</taxon>
    </lineage>
</organism>
<dbReference type="RefSeq" id="WP_117144541.1">
    <property type="nucleotide sequence ID" value="NZ_RBUY01000120.1"/>
</dbReference>
<gene>
    <name evidence="2" type="ORF">ALP05_200018</name>
</gene>
<dbReference type="InterPro" id="IPR039554">
    <property type="entry name" value="HigA2-like_HTH"/>
</dbReference>
<accession>A0A3M6F0B7</accession>
<sequence>MSNQNVFEFVTDDPIRFNMLALKSKLVMVLVNLIRNKEWSQAEAARQLKVSQPRMSNLFKGQLDKFSIDTLLEMILGVGYKLDMDFDPSNGREPLELTLKKAVL</sequence>
<proteinExistence type="predicted"/>
<dbReference type="AlphaFoldDB" id="A0A3M6F0B7"/>
<evidence type="ECO:0000313" key="2">
    <source>
        <dbReference type="EMBL" id="RMV73940.1"/>
    </source>
</evidence>
<dbReference type="InterPro" id="IPR001387">
    <property type="entry name" value="Cro/C1-type_HTH"/>
</dbReference>
<dbReference type="Gene3D" id="1.10.260.40">
    <property type="entry name" value="lambda repressor-like DNA-binding domains"/>
    <property type="match status" value="1"/>
</dbReference>
<name>A0A3M6F0B7_9PSED</name>
<dbReference type="EMBL" id="RBUY01000120">
    <property type="protein sequence ID" value="RMV73940.1"/>
    <property type="molecule type" value="Genomic_DNA"/>
</dbReference>
<evidence type="ECO:0000313" key="3">
    <source>
        <dbReference type="Proteomes" id="UP000269872"/>
    </source>
</evidence>